<dbReference type="SUPFAM" id="SSF46785">
    <property type="entry name" value="Winged helix' DNA-binding domain"/>
    <property type="match status" value="1"/>
</dbReference>
<dbReference type="Gene3D" id="1.10.10.10">
    <property type="entry name" value="Winged helix-like DNA-binding domain superfamily/Winged helix DNA-binding domain"/>
    <property type="match status" value="1"/>
</dbReference>
<comment type="caution">
    <text evidence="5">The sequence shown here is derived from an EMBL/GenBank/DDBJ whole genome shotgun (WGS) entry which is preliminary data.</text>
</comment>
<keyword evidence="1" id="KW-0805">Transcription regulation</keyword>
<reference evidence="5 6" key="1">
    <citation type="submission" date="2019-09" db="EMBL/GenBank/DDBJ databases">
        <title>Chitinophaga ginsengihumi sp. nov., isolated from soil of ginseng rhizosphere.</title>
        <authorList>
            <person name="Lee J."/>
        </authorList>
    </citation>
    <scope>NUCLEOTIDE SEQUENCE [LARGE SCALE GENOMIC DNA]</scope>
    <source>
        <strain evidence="5 6">BN140078</strain>
    </source>
</reference>
<dbReference type="InterPro" id="IPR036390">
    <property type="entry name" value="WH_DNA-bd_sf"/>
</dbReference>
<evidence type="ECO:0000256" key="3">
    <source>
        <dbReference type="ARBA" id="ARBA00023163"/>
    </source>
</evidence>
<reference evidence="5 6" key="2">
    <citation type="submission" date="2019-09" db="EMBL/GenBank/DDBJ databases">
        <authorList>
            <person name="Jin C."/>
        </authorList>
    </citation>
    <scope>NUCLEOTIDE SEQUENCE [LARGE SCALE GENOMIC DNA]</scope>
    <source>
        <strain evidence="5 6">BN140078</strain>
    </source>
</reference>
<keyword evidence="6" id="KW-1185">Reference proteome</keyword>
<dbReference type="Pfam" id="PF01638">
    <property type="entry name" value="HxlR"/>
    <property type="match status" value="1"/>
</dbReference>
<evidence type="ECO:0000256" key="1">
    <source>
        <dbReference type="ARBA" id="ARBA00023015"/>
    </source>
</evidence>
<dbReference type="InterPro" id="IPR002577">
    <property type="entry name" value="HTH_HxlR"/>
</dbReference>
<dbReference type="AlphaFoldDB" id="A0A5B2VLL0"/>
<dbReference type="GO" id="GO:0003677">
    <property type="term" value="F:DNA binding"/>
    <property type="evidence" value="ECO:0007669"/>
    <property type="project" value="UniProtKB-KW"/>
</dbReference>
<evidence type="ECO:0000256" key="2">
    <source>
        <dbReference type="ARBA" id="ARBA00023125"/>
    </source>
</evidence>
<dbReference type="InterPro" id="IPR036388">
    <property type="entry name" value="WH-like_DNA-bd_sf"/>
</dbReference>
<dbReference type="PANTHER" id="PTHR33204:SF29">
    <property type="entry name" value="TRANSCRIPTIONAL REGULATOR"/>
    <property type="match status" value="1"/>
</dbReference>
<dbReference type="PANTHER" id="PTHR33204">
    <property type="entry name" value="TRANSCRIPTIONAL REGULATOR, MARR FAMILY"/>
    <property type="match status" value="1"/>
</dbReference>
<evidence type="ECO:0000259" key="4">
    <source>
        <dbReference type="PROSITE" id="PS51118"/>
    </source>
</evidence>
<keyword evidence="2" id="KW-0238">DNA-binding</keyword>
<accession>A0A5B2VLL0</accession>
<proteinExistence type="predicted"/>
<keyword evidence="3" id="KW-0804">Transcription</keyword>
<name>A0A5B2VLL0_9BACT</name>
<dbReference type="PROSITE" id="PS51118">
    <property type="entry name" value="HTH_HXLR"/>
    <property type="match status" value="1"/>
</dbReference>
<organism evidence="5 6">
    <name type="scientific">Chitinophaga agrisoli</name>
    <dbReference type="NCBI Taxonomy" id="2607653"/>
    <lineage>
        <taxon>Bacteria</taxon>
        <taxon>Pseudomonadati</taxon>
        <taxon>Bacteroidota</taxon>
        <taxon>Chitinophagia</taxon>
        <taxon>Chitinophagales</taxon>
        <taxon>Chitinophagaceae</taxon>
        <taxon>Chitinophaga</taxon>
    </lineage>
</organism>
<gene>
    <name evidence="5" type="ORF">F0L74_25355</name>
</gene>
<evidence type="ECO:0000313" key="6">
    <source>
        <dbReference type="Proteomes" id="UP000324611"/>
    </source>
</evidence>
<dbReference type="Proteomes" id="UP000324611">
    <property type="component" value="Unassembled WGS sequence"/>
</dbReference>
<sequence>MKNNEYKHCGLNVALTILSGKWKPMILYYISHTPEMRFTELWRIIPKITKKVLLDQLKQLEADGLILRQEKSGFPPEVSYQISEKGHALSPVLSALEEWANVHVSEKVEQFEQESGTRRWRRNGR</sequence>
<feature type="domain" description="HTH hxlR-type" evidence="4">
    <location>
        <begin position="9"/>
        <end position="108"/>
    </location>
</feature>
<protein>
    <submittedName>
        <fullName evidence="5">Helix-turn-helix transcriptional regulator</fullName>
    </submittedName>
</protein>
<dbReference type="EMBL" id="VUOC01000004">
    <property type="protein sequence ID" value="KAA2239530.1"/>
    <property type="molecule type" value="Genomic_DNA"/>
</dbReference>
<dbReference type="RefSeq" id="WP_149840709.1">
    <property type="nucleotide sequence ID" value="NZ_VUOC01000004.1"/>
</dbReference>
<evidence type="ECO:0000313" key="5">
    <source>
        <dbReference type="EMBL" id="KAA2239530.1"/>
    </source>
</evidence>